<dbReference type="GO" id="GO:0006355">
    <property type="term" value="P:regulation of DNA-templated transcription"/>
    <property type="evidence" value="ECO:0007669"/>
    <property type="project" value="InterPro"/>
</dbReference>
<evidence type="ECO:0000256" key="1">
    <source>
        <dbReference type="ARBA" id="ARBA00022741"/>
    </source>
</evidence>
<evidence type="ECO:0000259" key="6">
    <source>
        <dbReference type="PROSITE" id="PS50045"/>
    </source>
</evidence>
<name>A0A2A2AXU0_9BURK</name>
<keyword evidence="1" id="KW-0547">Nucleotide-binding</keyword>
<dbReference type="CDD" id="cd00009">
    <property type="entry name" value="AAA"/>
    <property type="match status" value="1"/>
</dbReference>
<dbReference type="Pfam" id="PF00158">
    <property type="entry name" value="Sigma54_activat"/>
    <property type="match status" value="1"/>
</dbReference>
<sequence>MQAVKERIGKVARSMAPVHIHGESGTGKELVARALHANSQRAGGPLVAVNCGAIPENLLEAEFFGAKKGSYTGATHDRAGFFQAAKGGTLFLDEIGDLPLAMQTKLLRAIQERSVRPLGATQEEVVDVRLVSATHRDLAQEVEQGRFRQDLYYRLNVIEVRIPPLRERREDLPALIEALLARLARDSGFEHVEASPAFMAAVLRRPFPGNVRELENLLHRAMALSEDGILRPEYIDDAGSLAHASAAPAPYSAADHAPNHTPTGTAPLAAPVAAPAAMPAAPAVVTPVAIPAVAPAPPVVEPPPPAPAPPPASFHTGAAPWMQYQAQFAMPSLGLPTGSGAAPAPAPNASAAPAAHASSASAGGATVEPLPSDLQAWLDEQERAVLIRALQAARYNRTAAAAMLGLNLRQIRYRIERLNIPTEPDTRA</sequence>
<dbReference type="Pfam" id="PF25601">
    <property type="entry name" value="AAA_lid_14"/>
    <property type="match status" value="1"/>
</dbReference>
<organism evidence="7 8">
    <name type="scientific">Vandammella animalimorsus</name>
    <dbReference type="NCBI Taxonomy" id="2029117"/>
    <lineage>
        <taxon>Bacteria</taxon>
        <taxon>Pseudomonadati</taxon>
        <taxon>Pseudomonadota</taxon>
        <taxon>Betaproteobacteria</taxon>
        <taxon>Burkholderiales</taxon>
        <taxon>Comamonadaceae</taxon>
        <taxon>Vandammella</taxon>
    </lineage>
</organism>
<evidence type="ECO:0000256" key="3">
    <source>
        <dbReference type="ARBA" id="ARBA00023015"/>
    </source>
</evidence>
<dbReference type="InterPro" id="IPR002197">
    <property type="entry name" value="HTH_Fis"/>
</dbReference>
<dbReference type="SUPFAM" id="SSF52540">
    <property type="entry name" value="P-loop containing nucleoside triphosphate hydrolases"/>
    <property type="match status" value="1"/>
</dbReference>
<dbReference type="Gene3D" id="3.40.50.300">
    <property type="entry name" value="P-loop containing nucleotide triphosphate hydrolases"/>
    <property type="match status" value="1"/>
</dbReference>
<dbReference type="Gene3D" id="1.10.8.60">
    <property type="match status" value="1"/>
</dbReference>
<evidence type="ECO:0000256" key="2">
    <source>
        <dbReference type="ARBA" id="ARBA00022840"/>
    </source>
</evidence>
<dbReference type="PANTHER" id="PTHR32071:SF100">
    <property type="entry name" value="RESPONSE REGULATOR PROTEIN PILR"/>
    <property type="match status" value="1"/>
</dbReference>
<dbReference type="FunFam" id="3.40.50.300:FF:000006">
    <property type="entry name" value="DNA-binding transcriptional regulator NtrC"/>
    <property type="match status" value="1"/>
</dbReference>
<dbReference type="GO" id="GO:0005524">
    <property type="term" value="F:ATP binding"/>
    <property type="evidence" value="ECO:0007669"/>
    <property type="project" value="UniProtKB-KW"/>
</dbReference>
<feature type="domain" description="Sigma-54 factor interaction" evidence="6">
    <location>
        <begin position="1"/>
        <end position="223"/>
    </location>
</feature>
<reference evidence="7 8" key="1">
    <citation type="submission" date="2017-08" db="EMBL/GenBank/DDBJ databases">
        <title>WGS of Clinical strains of the CDC Group NO-1 linked to zoonotic infections in humans.</title>
        <authorList>
            <person name="Bernier A.-M."/>
            <person name="Bernard K."/>
        </authorList>
    </citation>
    <scope>NUCLEOTIDE SEQUENCE [LARGE SCALE GENOMIC DNA]</scope>
    <source>
        <strain evidence="7 8">NML120219</strain>
    </source>
</reference>
<accession>A0A2A2AXU0</accession>
<feature type="compositionally biased region" description="Low complexity" evidence="5">
    <location>
        <begin position="338"/>
        <end position="365"/>
    </location>
</feature>
<dbReference type="AlphaFoldDB" id="A0A2A2AXU0"/>
<dbReference type="GO" id="GO:0043565">
    <property type="term" value="F:sequence-specific DNA binding"/>
    <property type="evidence" value="ECO:0007669"/>
    <property type="project" value="InterPro"/>
</dbReference>
<dbReference type="InterPro" id="IPR009057">
    <property type="entry name" value="Homeodomain-like_sf"/>
</dbReference>
<dbReference type="Proteomes" id="UP000218439">
    <property type="component" value="Unassembled WGS sequence"/>
</dbReference>
<feature type="region of interest" description="Disordered" evidence="5">
    <location>
        <begin position="338"/>
        <end position="366"/>
    </location>
</feature>
<dbReference type="SMART" id="SM00382">
    <property type="entry name" value="AAA"/>
    <property type="match status" value="1"/>
</dbReference>
<evidence type="ECO:0000313" key="7">
    <source>
        <dbReference type="EMBL" id="PAT42593.1"/>
    </source>
</evidence>
<dbReference type="Gene3D" id="1.10.10.60">
    <property type="entry name" value="Homeodomain-like"/>
    <property type="match status" value="1"/>
</dbReference>
<dbReference type="PRINTS" id="PR01590">
    <property type="entry name" value="HTHFIS"/>
</dbReference>
<dbReference type="SUPFAM" id="SSF46689">
    <property type="entry name" value="Homeodomain-like"/>
    <property type="match status" value="1"/>
</dbReference>
<dbReference type="EMBL" id="NSJE01000012">
    <property type="protein sequence ID" value="PAT42593.1"/>
    <property type="molecule type" value="Genomic_DNA"/>
</dbReference>
<dbReference type="PANTHER" id="PTHR32071">
    <property type="entry name" value="TRANSCRIPTIONAL REGULATORY PROTEIN"/>
    <property type="match status" value="1"/>
</dbReference>
<dbReference type="Pfam" id="PF02954">
    <property type="entry name" value="HTH_8"/>
    <property type="match status" value="1"/>
</dbReference>
<dbReference type="InterPro" id="IPR025944">
    <property type="entry name" value="Sigma_54_int_dom_CS"/>
</dbReference>
<comment type="caution">
    <text evidence="7">The sequence shown here is derived from an EMBL/GenBank/DDBJ whole genome shotgun (WGS) entry which is preliminary data.</text>
</comment>
<dbReference type="InterPro" id="IPR027417">
    <property type="entry name" value="P-loop_NTPase"/>
</dbReference>
<dbReference type="InterPro" id="IPR058031">
    <property type="entry name" value="AAA_lid_NorR"/>
</dbReference>
<dbReference type="InterPro" id="IPR003593">
    <property type="entry name" value="AAA+_ATPase"/>
</dbReference>
<evidence type="ECO:0000256" key="4">
    <source>
        <dbReference type="ARBA" id="ARBA00023163"/>
    </source>
</evidence>
<evidence type="ECO:0000256" key="5">
    <source>
        <dbReference type="SAM" id="MobiDB-lite"/>
    </source>
</evidence>
<keyword evidence="3" id="KW-0805">Transcription regulation</keyword>
<gene>
    <name evidence="7" type="ORF">CK621_08565</name>
</gene>
<dbReference type="InterPro" id="IPR002078">
    <property type="entry name" value="Sigma_54_int"/>
</dbReference>
<keyword evidence="4" id="KW-0804">Transcription</keyword>
<dbReference type="PROSITE" id="PS00688">
    <property type="entry name" value="SIGMA54_INTERACT_3"/>
    <property type="match status" value="1"/>
</dbReference>
<evidence type="ECO:0000313" key="8">
    <source>
        <dbReference type="Proteomes" id="UP000218439"/>
    </source>
</evidence>
<dbReference type="PROSITE" id="PS50045">
    <property type="entry name" value="SIGMA54_INTERACT_4"/>
    <property type="match status" value="1"/>
</dbReference>
<proteinExistence type="predicted"/>
<keyword evidence="2" id="KW-0067">ATP-binding</keyword>
<protein>
    <recommendedName>
        <fullName evidence="6">Sigma-54 factor interaction domain-containing protein</fullName>
    </recommendedName>
</protein>